<sequence length="464" mass="50465">MKGTEVKNQQTLNDIKTRELLSMLRKIALPIALQSLIGSSLSLIDNLMVGSLGELQLNAVGVSVQIFFVYWMLLYGISGGAATFISQFYGVGDFKNIRRTTGFTLTIAMGIGLLFFIAAEAFPQYILRIFTKFPEVIEEGCSYVRIGAPTFLMLAVTQPFTIALRATQQTRLPLYASAVALATNTGLNYLLIFGKLGLPALGVDGAALATSIARLLEMGLILFVVFGRKNKIAGKLSEFFSYGKDLAKRIYRNALPTTANETLWGLGTSLYVAAFARIGITEGAAIQACNTINNLFSLAAFSIGDAILILIGQKLGEGKLELAYAMSKKIIMVGLIIGLVMGGGVILMGEPILRLFDFTPEGAVYAKKILMVYGATLWLTLYNAMHVTGTLRGGGDTRFAMLTETGTVWLIGVPLAFLTSLYLHWPIYIAVLAVKSEEVVKAMILTKRYLSKKWLKNVIENIAL</sequence>
<evidence type="ECO:0000256" key="2">
    <source>
        <dbReference type="ARBA" id="ARBA00004651"/>
    </source>
</evidence>
<reference evidence="14" key="1">
    <citation type="submission" date="2020-08" db="EMBL/GenBank/DDBJ databases">
        <authorList>
            <person name="Liu C."/>
            <person name="Sun Q."/>
        </authorList>
    </citation>
    <scope>NUCLEOTIDE SEQUENCE</scope>
    <source>
        <strain evidence="14">BX16</strain>
    </source>
</reference>
<evidence type="ECO:0000256" key="10">
    <source>
        <dbReference type="ARBA" id="ARBA00023065"/>
    </source>
</evidence>
<evidence type="ECO:0000256" key="11">
    <source>
        <dbReference type="ARBA" id="ARBA00023136"/>
    </source>
</evidence>
<evidence type="ECO:0000256" key="7">
    <source>
        <dbReference type="ARBA" id="ARBA00022475"/>
    </source>
</evidence>
<keyword evidence="8 13" id="KW-0812">Transmembrane</keyword>
<evidence type="ECO:0000256" key="13">
    <source>
        <dbReference type="SAM" id="Phobius"/>
    </source>
</evidence>
<dbReference type="Pfam" id="PF01554">
    <property type="entry name" value="MatE"/>
    <property type="match status" value="2"/>
</dbReference>
<dbReference type="InterPro" id="IPR048279">
    <property type="entry name" value="MdtK-like"/>
</dbReference>
<keyword evidence="5" id="KW-0813">Transport</keyword>
<feature type="transmembrane region" description="Helical" evidence="13">
    <location>
        <begin position="370"/>
        <end position="388"/>
    </location>
</feature>
<evidence type="ECO:0000256" key="12">
    <source>
        <dbReference type="ARBA" id="ARBA00031636"/>
    </source>
</evidence>
<keyword evidence="9 13" id="KW-1133">Transmembrane helix</keyword>
<evidence type="ECO:0000256" key="6">
    <source>
        <dbReference type="ARBA" id="ARBA00022449"/>
    </source>
</evidence>
<evidence type="ECO:0000256" key="3">
    <source>
        <dbReference type="ARBA" id="ARBA00010199"/>
    </source>
</evidence>
<dbReference type="EMBL" id="JACRWC010000033">
    <property type="protein sequence ID" value="MBC5998765.1"/>
    <property type="molecule type" value="Genomic_DNA"/>
</dbReference>
<keyword evidence="7" id="KW-1003">Cell membrane</keyword>
<feature type="transmembrane region" description="Helical" evidence="13">
    <location>
        <begin position="408"/>
        <end position="434"/>
    </location>
</feature>
<dbReference type="InterPro" id="IPR050222">
    <property type="entry name" value="MATE_MdtK"/>
</dbReference>
<dbReference type="AlphaFoldDB" id="A0A923SQU9"/>
<comment type="caution">
    <text evidence="14">The sequence shown here is derived from an EMBL/GenBank/DDBJ whole genome shotgun (WGS) entry which is preliminary data.</text>
</comment>
<dbReference type="PIRSF" id="PIRSF006603">
    <property type="entry name" value="DinF"/>
    <property type="match status" value="1"/>
</dbReference>
<evidence type="ECO:0000256" key="5">
    <source>
        <dbReference type="ARBA" id="ARBA00022448"/>
    </source>
</evidence>
<dbReference type="InterPro" id="IPR002528">
    <property type="entry name" value="MATE_fam"/>
</dbReference>
<feature type="transmembrane region" description="Helical" evidence="13">
    <location>
        <begin position="174"/>
        <end position="194"/>
    </location>
</feature>
<feature type="transmembrane region" description="Helical" evidence="13">
    <location>
        <begin position="27"/>
        <end position="48"/>
    </location>
</feature>
<accession>A0A923SQU9</accession>
<dbReference type="RefSeq" id="WP_249286308.1">
    <property type="nucleotide sequence ID" value="NZ_JACRWC010000033.1"/>
</dbReference>
<evidence type="ECO:0000256" key="8">
    <source>
        <dbReference type="ARBA" id="ARBA00022692"/>
    </source>
</evidence>
<dbReference type="GO" id="GO:0006811">
    <property type="term" value="P:monoatomic ion transport"/>
    <property type="evidence" value="ECO:0007669"/>
    <property type="project" value="UniProtKB-KW"/>
</dbReference>
<organism evidence="14 15">
    <name type="scientific">Lentihominibacter faecis</name>
    <dbReference type="NCBI Taxonomy" id="2764712"/>
    <lineage>
        <taxon>Bacteria</taxon>
        <taxon>Bacillati</taxon>
        <taxon>Bacillota</taxon>
        <taxon>Clostridia</taxon>
        <taxon>Peptostreptococcales</taxon>
        <taxon>Anaerovoracaceae</taxon>
        <taxon>Lentihominibacter</taxon>
    </lineage>
</organism>
<evidence type="ECO:0000256" key="4">
    <source>
        <dbReference type="ARBA" id="ARBA00020268"/>
    </source>
</evidence>
<dbReference type="CDD" id="cd13134">
    <property type="entry name" value="MATE_like_8"/>
    <property type="match status" value="1"/>
</dbReference>
<evidence type="ECO:0000256" key="9">
    <source>
        <dbReference type="ARBA" id="ARBA00022989"/>
    </source>
</evidence>
<feature type="transmembrane region" description="Helical" evidence="13">
    <location>
        <begin position="142"/>
        <end position="162"/>
    </location>
</feature>
<feature type="transmembrane region" description="Helical" evidence="13">
    <location>
        <begin position="295"/>
        <end position="315"/>
    </location>
</feature>
<dbReference type="GO" id="GO:0005886">
    <property type="term" value="C:plasma membrane"/>
    <property type="evidence" value="ECO:0007669"/>
    <property type="project" value="UniProtKB-SubCell"/>
</dbReference>
<keyword evidence="11 13" id="KW-0472">Membrane</keyword>
<feature type="transmembrane region" description="Helical" evidence="13">
    <location>
        <begin position="103"/>
        <end position="122"/>
    </location>
</feature>
<feature type="transmembrane region" description="Helical" evidence="13">
    <location>
        <begin position="330"/>
        <end position="349"/>
    </location>
</feature>
<proteinExistence type="inferred from homology"/>
<feature type="transmembrane region" description="Helical" evidence="13">
    <location>
        <begin position="206"/>
        <end position="226"/>
    </location>
</feature>
<protein>
    <recommendedName>
        <fullName evidence="4">Probable multidrug resistance protein NorM</fullName>
    </recommendedName>
    <alternativeName>
        <fullName evidence="12">Multidrug-efflux transporter</fullName>
    </alternativeName>
</protein>
<name>A0A923SQU9_9FIRM</name>
<dbReference type="GO" id="GO:0015297">
    <property type="term" value="F:antiporter activity"/>
    <property type="evidence" value="ECO:0007669"/>
    <property type="project" value="UniProtKB-KW"/>
</dbReference>
<dbReference type="PANTHER" id="PTHR43298:SF2">
    <property type="entry name" value="FMN_FAD EXPORTER YEEO-RELATED"/>
    <property type="match status" value="1"/>
</dbReference>
<dbReference type="PANTHER" id="PTHR43298">
    <property type="entry name" value="MULTIDRUG RESISTANCE PROTEIN NORM-RELATED"/>
    <property type="match status" value="1"/>
</dbReference>
<evidence type="ECO:0000313" key="15">
    <source>
        <dbReference type="Proteomes" id="UP000644115"/>
    </source>
</evidence>
<comment type="function">
    <text evidence="1">Multidrug efflux pump.</text>
</comment>
<keyword evidence="15" id="KW-1185">Reference proteome</keyword>
<gene>
    <name evidence="14" type="ORF">H8876_01935</name>
</gene>
<keyword evidence="10" id="KW-0406">Ion transport</keyword>
<evidence type="ECO:0000256" key="1">
    <source>
        <dbReference type="ARBA" id="ARBA00003408"/>
    </source>
</evidence>
<evidence type="ECO:0000313" key="14">
    <source>
        <dbReference type="EMBL" id="MBC5998765.1"/>
    </source>
</evidence>
<keyword evidence="6" id="KW-0050">Antiport</keyword>
<comment type="subcellular location">
    <subcellularLocation>
        <location evidence="2">Cell membrane</location>
        <topology evidence="2">Multi-pass membrane protein</topology>
    </subcellularLocation>
</comment>
<dbReference type="Proteomes" id="UP000644115">
    <property type="component" value="Unassembled WGS sequence"/>
</dbReference>
<comment type="similarity">
    <text evidence="3">Belongs to the multi antimicrobial extrusion (MATE) (TC 2.A.66.1) family.</text>
</comment>
<dbReference type="GO" id="GO:0042910">
    <property type="term" value="F:xenobiotic transmembrane transporter activity"/>
    <property type="evidence" value="ECO:0007669"/>
    <property type="project" value="InterPro"/>
</dbReference>
<feature type="transmembrane region" description="Helical" evidence="13">
    <location>
        <begin position="68"/>
        <end position="91"/>
    </location>
</feature>
<dbReference type="NCBIfam" id="TIGR00797">
    <property type="entry name" value="matE"/>
    <property type="match status" value="1"/>
</dbReference>